<dbReference type="Gene3D" id="3.30.565.10">
    <property type="entry name" value="Histidine kinase-like ATPase, C-terminal domain"/>
    <property type="match status" value="1"/>
</dbReference>
<comment type="subcellular location">
    <subcellularLocation>
        <location evidence="2">Cell inner membrane</location>
        <topology evidence="2">Multi-pass membrane protein</topology>
    </subcellularLocation>
</comment>
<dbReference type="InterPro" id="IPR050980">
    <property type="entry name" value="2C_sensor_his_kinase"/>
</dbReference>
<keyword evidence="7" id="KW-0808">Transferase</keyword>
<evidence type="ECO:0000256" key="13">
    <source>
        <dbReference type="ARBA" id="ARBA00023012"/>
    </source>
</evidence>
<keyword evidence="10" id="KW-0418">Kinase</keyword>
<evidence type="ECO:0000256" key="6">
    <source>
        <dbReference type="ARBA" id="ARBA00022553"/>
    </source>
</evidence>
<evidence type="ECO:0000256" key="2">
    <source>
        <dbReference type="ARBA" id="ARBA00004429"/>
    </source>
</evidence>
<dbReference type="EC" id="2.7.13.3" evidence="3"/>
<evidence type="ECO:0000256" key="1">
    <source>
        <dbReference type="ARBA" id="ARBA00000085"/>
    </source>
</evidence>
<dbReference type="GO" id="GO:0005886">
    <property type="term" value="C:plasma membrane"/>
    <property type="evidence" value="ECO:0007669"/>
    <property type="project" value="UniProtKB-SubCell"/>
</dbReference>
<proteinExistence type="predicted"/>
<dbReference type="PANTHER" id="PTHR44936:SF5">
    <property type="entry name" value="SENSOR HISTIDINE KINASE ENVZ"/>
    <property type="match status" value="1"/>
</dbReference>
<dbReference type="PRINTS" id="PR00344">
    <property type="entry name" value="BCTRLSENSOR"/>
</dbReference>
<gene>
    <name evidence="18" type="ORF">HBF25_12335</name>
</gene>
<evidence type="ECO:0000256" key="8">
    <source>
        <dbReference type="ARBA" id="ARBA00022692"/>
    </source>
</evidence>
<evidence type="ECO:0000256" key="14">
    <source>
        <dbReference type="ARBA" id="ARBA00023136"/>
    </source>
</evidence>
<dbReference type="InterPro" id="IPR003661">
    <property type="entry name" value="HisK_dim/P_dom"/>
</dbReference>
<keyword evidence="4" id="KW-1003">Cell membrane</keyword>
<feature type="transmembrane region" description="Helical" evidence="15">
    <location>
        <begin position="12"/>
        <end position="40"/>
    </location>
</feature>
<dbReference type="RefSeq" id="WP_166948832.1">
    <property type="nucleotide sequence ID" value="NZ_CP077072.1"/>
</dbReference>
<dbReference type="SMART" id="SM00387">
    <property type="entry name" value="HATPase_c"/>
    <property type="match status" value="1"/>
</dbReference>
<keyword evidence="11" id="KW-0067">ATP-binding</keyword>
<sequence length="446" mass="49800">MSRLRWRLNTLAGWLMANIMAAIGLLMLLNALVILFVSVWTRPTFTQSGMAEQMGLVQRAVDATPVEHRKALVATLASHTQYGIHWYPDRASVPMPHIDHPDKAFPERMQEILGKRAVEGFDPNTDDPGTTGQTHYMLAIQINDGSWITFDTATRIWGLDPFTQLLVISLFALFSGVVVAAFASRRLSRPMNLLAGAAERFGSDVQSPAIHPEGPHEIQVAMRAFNEMQGRIQRFVRDRTEMLAAISHDLRAPLTRMRLRGEYIDDADQQRRLFNDVDEMRAMVDAALAFFRGDGEEEPMTRFDLTALVHTVIDDCRDEGADVSYEGPERMIYEGRPKALKRAIVNLVGNAVRYGSKVCVSLDEFDGQVRLRITDRGPGIPEALHETVFRPFFRAEGSRNRHTGGVGLGLPTARNIVRGHGGDITLRNLPQGLEASLWLPGSPRPN</sequence>
<name>A0A7X5UBA9_9GAMM</name>
<evidence type="ECO:0000256" key="3">
    <source>
        <dbReference type="ARBA" id="ARBA00012438"/>
    </source>
</evidence>
<evidence type="ECO:0000259" key="16">
    <source>
        <dbReference type="PROSITE" id="PS50109"/>
    </source>
</evidence>
<evidence type="ECO:0000256" key="4">
    <source>
        <dbReference type="ARBA" id="ARBA00022475"/>
    </source>
</evidence>
<dbReference type="PROSITE" id="PS50885">
    <property type="entry name" value="HAMP"/>
    <property type="match status" value="1"/>
</dbReference>
<evidence type="ECO:0000259" key="17">
    <source>
        <dbReference type="PROSITE" id="PS50885"/>
    </source>
</evidence>
<dbReference type="PROSITE" id="PS50109">
    <property type="entry name" value="HIS_KIN"/>
    <property type="match status" value="1"/>
</dbReference>
<dbReference type="InterPro" id="IPR003660">
    <property type="entry name" value="HAMP_dom"/>
</dbReference>
<dbReference type="CDD" id="cd00075">
    <property type="entry name" value="HATPase"/>
    <property type="match status" value="1"/>
</dbReference>
<evidence type="ECO:0000256" key="7">
    <source>
        <dbReference type="ARBA" id="ARBA00022679"/>
    </source>
</evidence>
<organism evidence="18 19">
    <name type="scientific">Luteibacter anthropi</name>
    <dbReference type="NCBI Taxonomy" id="564369"/>
    <lineage>
        <taxon>Bacteria</taxon>
        <taxon>Pseudomonadati</taxon>
        <taxon>Pseudomonadota</taxon>
        <taxon>Gammaproteobacteria</taxon>
        <taxon>Lysobacterales</taxon>
        <taxon>Rhodanobacteraceae</taxon>
        <taxon>Luteibacter</taxon>
    </lineage>
</organism>
<dbReference type="InterPro" id="IPR036097">
    <property type="entry name" value="HisK_dim/P_sf"/>
</dbReference>
<dbReference type="PANTHER" id="PTHR44936">
    <property type="entry name" value="SENSOR PROTEIN CREC"/>
    <property type="match status" value="1"/>
</dbReference>
<keyword evidence="5" id="KW-0997">Cell inner membrane</keyword>
<evidence type="ECO:0000256" key="5">
    <source>
        <dbReference type="ARBA" id="ARBA00022519"/>
    </source>
</evidence>
<dbReference type="Pfam" id="PF00672">
    <property type="entry name" value="HAMP"/>
    <property type="match status" value="1"/>
</dbReference>
<evidence type="ECO:0000256" key="15">
    <source>
        <dbReference type="SAM" id="Phobius"/>
    </source>
</evidence>
<dbReference type="InterPro" id="IPR005467">
    <property type="entry name" value="His_kinase_dom"/>
</dbReference>
<dbReference type="EMBL" id="JAARLZ010000006">
    <property type="protein sequence ID" value="NII07172.1"/>
    <property type="molecule type" value="Genomic_DNA"/>
</dbReference>
<evidence type="ECO:0000256" key="10">
    <source>
        <dbReference type="ARBA" id="ARBA00022777"/>
    </source>
</evidence>
<evidence type="ECO:0000313" key="18">
    <source>
        <dbReference type="EMBL" id="NII07172.1"/>
    </source>
</evidence>
<feature type="domain" description="HAMP" evidence="17">
    <location>
        <begin position="185"/>
        <end position="237"/>
    </location>
</feature>
<accession>A0A7X5UBA9</accession>
<dbReference type="GO" id="GO:0000155">
    <property type="term" value="F:phosphorelay sensor kinase activity"/>
    <property type="evidence" value="ECO:0007669"/>
    <property type="project" value="InterPro"/>
</dbReference>
<feature type="domain" description="Histidine kinase" evidence="16">
    <location>
        <begin position="245"/>
        <end position="443"/>
    </location>
</feature>
<dbReference type="Proteomes" id="UP000490980">
    <property type="component" value="Unassembled WGS sequence"/>
</dbReference>
<dbReference type="AlphaFoldDB" id="A0A7X5UBA9"/>
<dbReference type="CDD" id="cd00082">
    <property type="entry name" value="HisKA"/>
    <property type="match status" value="1"/>
</dbReference>
<keyword evidence="9" id="KW-0547">Nucleotide-binding</keyword>
<evidence type="ECO:0000313" key="19">
    <source>
        <dbReference type="Proteomes" id="UP000490980"/>
    </source>
</evidence>
<evidence type="ECO:0000256" key="11">
    <source>
        <dbReference type="ARBA" id="ARBA00022840"/>
    </source>
</evidence>
<dbReference type="SMART" id="SM00388">
    <property type="entry name" value="HisKA"/>
    <property type="match status" value="1"/>
</dbReference>
<comment type="catalytic activity">
    <reaction evidence="1">
        <text>ATP + protein L-histidine = ADP + protein N-phospho-L-histidine.</text>
        <dbReference type="EC" id="2.7.13.3"/>
    </reaction>
</comment>
<comment type="caution">
    <text evidence="18">The sequence shown here is derived from an EMBL/GenBank/DDBJ whole genome shotgun (WGS) entry which is preliminary data.</text>
</comment>
<dbReference type="SMART" id="SM00304">
    <property type="entry name" value="HAMP"/>
    <property type="match status" value="1"/>
</dbReference>
<dbReference type="SUPFAM" id="SSF47384">
    <property type="entry name" value="Homodimeric domain of signal transducing histidine kinase"/>
    <property type="match status" value="1"/>
</dbReference>
<dbReference type="InterPro" id="IPR036890">
    <property type="entry name" value="HATPase_C_sf"/>
</dbReference>
<dbReference type="InterPro" id="IPR003594">
    <property type="entry name" value="HATPase_dom"/>
</dbReference>
<keyword evidence="14 15" id="KW-0472">Membrane</keyword>
<protein>
    <recommendedName>
        <fullName evidence="3">histidine kinase</fullName>
        <ecNumber evidence="3">2.7.13.3</ecNumber>
    </recommendedName>
</protein>
<keyword evidence="6" id="KW-0597">Phosphoprotein</keyword>
<reference evidence="18 19" key="1">
    <citation type="submission" date="2020-03" db="EMBL/GenBank/DDBJ databases">
        <authorList>
            <person name="Lai Q."/>
        </authorList>
    </citation>
    <scope>NUCLEOTIDE SEQUENCE [LARGE SCALE GENOMIC DNA]</scope>
    <source>
        <strain evidence="18 19">CCUG 25036</strain>
    </source>
</reference>
<dbReference type="Pfam" id="PF02518">
    <property type="entry name" value="HATPase_c"/>
    <property type="match status" value="1"/>
</dbReference>
<evidence type="ECO:0000256" key="12">
    <source>
        <dbReference type="ARBA" id="ARBA00022989"/>
    </source>
</evidence>
<dbReference type="InterPro" id="IPR004358">
    <property type="entry name" value="Sig_transdc_His_kin-like_C"/>
</dbReference>
<keyword evidence="13" id="KW-0902">Two-component regulatory system</keyword>
<keyword evidence="19" id="KW-1185">Reference proteome</keyword>
<dbReference type="GO" id="GO:0005524">
    <property type="term" value="F:ATP binding"/>
    <property type="evidence" value="ECO:0007669"/>
    <property type="project" value="UniProtKB-KW"/>
</dbReference>
<dbReference type="SUPFAM" id="SSF55874">
    <property type="entry name" value="ATPase domain of HSP90 chaperone/DNA topoisomerase II/histidine kinase"/>
    <property type="match status" value="1"/>
</dbReference>
<feature type="transmembrane region" description="Helical" evidence="15">
    <location>
        <begin position="162"/>
        <end position="183"/>
    </location>
</feature>
<keyword evidence="8 15" id="KW-0812">Transmembrane</keyword>
<dbReference type="Gene3D" id="1.10.287.130">
    <property type="match status" value="1"/>
</dbReference>
<keyword evidence="12 15" id="KW-1133">Transmembrane helix</keyword>
<evidence type="ECO:0000256" key="9">
    <source>
        <dbReference type="ARBA" id="ARBA00022741"/>
    </source>
</evidence>